<comment type="caution">
    <text evidence="2">The sequence shown here is derived from an EMBL/GenBank/DDBJ whole genome shotgun (WGS) entry which is preliminary data.</text>
</comment>
<feature type="region of interest" description="Disordered" evidence="1">
    <location>
        <begin position="1"/>
        <end position="53"/>
    </location>
</feature>
<dbReference type="AlphaFoldDB" id="A0A2I0JPY0"/>
<name>A0A2I0JPY0_PUNGR</name>
<sequence>MPGKQVLERKSKGKERLRLPTPPPRLPASSVGTGDLDRGIGIADRGPNPRIDRGLRVEVPIDSWAGAANRGPRPFHRGHRRPSWVPAASVEGLGRRLAAPASKSIGNSNSKPPVDSGVGAANWLPQLLHRGRQYPWRP</sequence>
<dbReference type="Proteomes" id="UP000233551">
    <property type="component" value="Unassembled WGS sequence"/>
</dbReference>
<feature type="compositionally biased region" description="Basic and acidic residues" evidence="1">
    <location>
        <begin position="1"/>
        <end position="18"/>
    </location>
</feature>
<organism evidence="2 3">
    <name type="scientific">Punica granatum</name>
    <name type="common">Pomegranate</name>
    <dbReference type="NCBI Taxonomy" id="22663"/>
    <lineage>
        <taxon>Eukaryota</taxon>
        <taxon>Viridiplantae</taxon>
        <taxon>Streptophyta</taxon>
        <taxon>Embryophyta</taxon>
        <taxon>Tracheophyta</taxon>
        <taxon>Spermatophyta</taxon>
        <taxon>Magnoliopsida</taxon>
        <taxon>eudicotyledons</taxon>
        <taxon>Gunneridae</taxon>
        <taxon>Pentapetalae</taxon>
        <taxon>rosids</taxon>
        <taxon>malvids</taxon>
        <taxon>Myrtales</taxon>
        <taxon>Lythraceae</taxon>
        <taxon>Punica</taxon>
    </lineage>
</organism>
<evidence type="ECO:0000313" key="3">
    <source>
        <dbReference type="Proteomes" id="UP000233551"/>
    </source>
</evidence>
<reference evidence="2 3" key="1">
    <citation type="submission" date="2017-11" db="EMBL/GenBank/DDBJ databases">
        <title>De-novo sequencing of pomegranate (Punica granatum L.) genome.</title>
        <authorList>
            <person name="Akparov Z."/>
            <person name="Amiraslanov A."/>
            <person name="Hajiyeva S."/>
            <person name="Abbasov M."/>
            <person name="Kaur K."/>
            <person name="Hamwieh A."/>
            <person name="Solovyev V."/>
            <person name="Salamov A."/>
            <person name="Braich B."/>
            <person name="Kosarev P."/>
            <person name="Mahmoud A."/>
            <person name="Hajiyev E."/>
            <person name="Babayeva S."/>
            <person name="Izzatullayeva V."/>
            <person name="Mammadov A."/>
            <person name="Mammadov A."/>
            <person name="Sharifova S."/>
            <person name="Ojaghi J."/>
            <person name="Eynullazada K."/>
            <person name="Bayramov B."/>
            <person name="Abdulazimova A."/>
            <person name="Shahmuradov I."/>
        </authorList>
    </citation>
    <scope>NUCLEOTIDE SEQUENCE [LARGE SCALE GENOMIC DNA]</scope>
    <source>
        <strain evidence="3">cv. AG2017</strain>
        <tissue evidence="2">Leaf</tissue>
    </source>
</reference>
<feature type="region of interest" description="Disordered" evidence="1">
    <location>
        <begin position="99"/>
        <end position="122"/>
    </location>
</feature>
<keyword evidence="3" id="KW-1185">Reference proteome</keyword>
<proteinExistence type="predicted"/>
<evidence type="ECO:0000313" key="2">
    <source>
        <dbReference type="EMBL" id="PKI58359.1"/>
    </source>
</evidence>
<gene>
    <name evidence="2" type="ORF">CRG98_021234</name>
</gene>
<accession>A0A2I0JPY0</accession>
<protein>
    <submittedName>
        <fullName evidence="2">Uncharacterized protein</fullName>
    </submittedName>
</protein>
<evidence type="ECO:0000256" key="1">
    <source>
        <dbReference type="SAM" id="MobiDB-lite"/>
    </source>
</evidence>
<dbReference type="EMBL" id="PGOL01001401">
    <property type="protein sequence ID" value="PKI58359.1"/>
    <property type="molecule type" value="Genomic_DNA"/>
</dbReference>